<proteinExistence type="predicted"/>
<sequence length="82" mass="9329">MHAQHFVIEGKTNGYVPDGSILYLGRWNGMGAMIYFTSDMIRNGTFRLEGKREKTPDIIYLYGTEKAIGTLNLRLWVGDDTI</sequence>
<gene>
    <name evidence="1" type="ORF">GAQ75_23615</name>
</gene>
<evidence type="ECO:0000313" key="1">
    <source>
        <dbReference type="EMBL" id="KAB4117020.1"/>
    </source>
</evidence>
<evidence type="ECO:0000313" key="2">
    <source>
        <dbReference type="Proteomes" id="UP000438773"/>
    </source>
</evidence>
<feature type="non-terminal residue" evidence="1">
    <location>
        <position position="82"/>
    </location>
</feature>
<dbReference type="AlphaFoldDB" id="A0A6I0JMD3"/>
<organism evidence="1 2">
    <name type="scientific">Bacteroides uniformis</name>
    <dbReference type="NCBI Taxonomy" id="820"/>
    <lineage>
        <taxon>Bacteria</taxon>
        <taxon>Pseudomonadati</taxon>
        <taxon>Bacteroidota</taxon>
        <taxon>Bacteroidia</taxon>
        <taxon>Bacteroidales</taxon>
        <taxon>Bacteroidaceae</taxon>
        <taxon>Bacteroides</taxon>
    </lineage>
</organism>
<dbReference type="EMBL" id="WCUQ01000128">
    <property type="protein sequence ID" value="KAB4117020.1"/>
    <property type="molecule type" value="Genomic_DNA"/>
</dbReference>
<reference evidence="1 2" key="1">
    <citation type="journal article" date="2019" name="Nat. Med.">
        <title>A library of human gut bacterial isolates paired with longitudinal multiomics data enables mechanistic microbiome research.</title>
        <authorList>
            <person name="Poyet M."/>
            <person name="Groussin M."/>
            <person name="Gibbons S.M."/>
            <person name="Avila-Pacheco J."/>
            <person name="Jiang X."/>
            <person name="Kearney S.M."/>
            <person name="Perrotta A.R."/>
            <person name="Berdy B."/>
            <person name="Zhao S."/>
            <person name="Lieberman T.D."/>
            <person name="Swanson P.K."/>
            <person name="Smith M."/>
            <person name="Roesemann S."/>
            <person name="Alexander J.E."/>
            <person name="Rich S.A."/>
            <person name="Livny J."/>
            <person name="Vlamakis H."/>
            <person name="Clish C."/>
            <person name="Bullock K."/>
            <person name="Deik A."/>
            <person name="Scott J."/>
            <person name="Pierce K.A."/>
            <person name="Xavier R.J."/>
            <person name="Alm E.J."/>
        </authorList>
    </citation>
    <scope>NUCLEOTIDE SEQUENCE [LARGE SCALE GENOMIC DNA]</scope>
    <source>
        <strain evidence="1 2">BIOML-A37</strain>
    </source>
</reference>
<name>A0A6I0JMD3_BACUN</name>
<dbReference type="Proteomes" id="UP000438773">
    <property type="component" value="Unassembled WGS sequence"/>
</dbReference>
<protein>
    <submittedName>
        <fullName evidence="1">Uncharacterized protein</fullName>
    </submittedName>
</protein>
<comment type="caution">
    <text evidence="1">The sequence shown here is derived from an EMBL/GenBank/DDBJ whole genome shotgun (WGS) entry which is preliminary data.</text>
</comment>
<accession>A0A6I0JMD3</accession>